<evidence type="ECO:0000313" key="3">
    <source>
        <dbReference type="Proteomes" id="UP000620124"/>
    </source>
</evidence>
<accession>A0A8H7CN50</accession>
<keyword evidence="3" id="KW-1185">Reference proteome</keyword>
<dbReference type="AlphaFoldDB" id="A0A8H7CN50"/>
<dbReference type="OrthoDB" id="2570975at2759"/>
<reference evidence="2" key="1">
    <citation type="submission" date="2020-05" db="EMBL/GenBank/DDBJ databases">
        <title>Mycena genomes resolve the evolution of fungal bioluminescence.</title>
        <authorList>
            <person name="Tsai I.J."/>
        </authorList>
    </citation>
    <scope>NUCLEOTIDE SEQUENCE</scope>
    <source>
        <strain evidence="2">CCC161011</strain>
    </source>
</reference>
<proteinExistence type="predicted"/>
<dbReference type="EMBL" id="JACAZI010000017">
    <property type="protein sequence ID" value="KAF7342072.1"/>
    <property type="molecule type" value="Genomic_DNA"/>
</dbReference>
<organism evidence="2 3">
    <name type="scientific">Mycena venus</name>
    <dbReference type="NCBI Taxonomy" id="2733690"/>
    <lineage>
        <taxon>Eukaryota</taxon>
        <taxon>Fungi</taxon>
        <taxon>Dikarya</taxon>
        <taxon>Basidiomycota</taxon>
        <taxon>Agaricomycotina</taxon>
        <taxon>Agaricomycetes</taxon>
        <taxon>Agaricomycetidae</taxon>
        <taxon>Agaricales</taxon>
        <taxon>Marasmiineae</taxon>
        <taxon>Mycenaceae</taxon>
        <taxon>Mycena</taxon>
    </lineage>
</organism>
<feature type="region of interest" description="Disordered" evidence="1">
    <location>
        <begin position="1"/>
        <end position="66"/>
    </location>
</feature>
<sequence length="383" mass="41597">MVLQVKRNENAPPRSFTPHSSIKSIGSRLRSSIHDPNRRRRARTAHGSKFATEQAKRKSKTKSPTTVQFQVTSVSTPQTADVEMQDVEPRSSLTTKAYRLPKELLRPAFQEISKETLLTVEPELGEDLPELEYIRDAMEDIGPGLLRAVVSVVADPPKDALPTEIAITVNDHSDYPPPTHMLAIHGRAAKDAPGASRRQVTLVPAHSIVLALHCARLPKLTPSPSPPAYTSDDRTQLVVPVQPLCLPSPTTFSLLSSFLYTKRADHLLKALLPCPPPPTLGDDRTKLPAFAGRLAGTYTAQALLLHVNSVHGLWQNACVLGVYTDELWDTIDLAWEVLLTAMAISQGMPHLMLKPPASPLPSPALGEVASTPEPDSVASTPTA</sequence>
<name>A0A8H7CN50_9AGAR</name>
<gene>
    <name evidence="2" type="ORF">MVEN_01794500</name>
</gene>
<dbReference type="Proteomes" id="UP000620124">
    <property type="component" value="Unassembled WGS sequence"/>
</dbReference>
<protein>
    <submittedName>
        <fullName evidence="2">Clampless1 Clp1 protein</fullName>
    </submittedName>
</protein>
<comment type="caution">
    <text evidence="2">The sequence shown here is derived from an EMBL/GenBank/DDBJ whole genome shotgun (WGS) entry which is preliminary data.</text>
</comment>
<evidence type="ECO:0000256" key="1">
    <source>
        <dbReference type="SAM" id="MobiDB-lite"/>
    </source>
</evidence>
<evidence type="ECO:0000313" key="2">
    <source>
        <dbReference type="EMBL" id="KAF7342072.1"/>
    </source>
</evidence>
<feature type="region of interest" description="Disordered" evidence="1">
    <location>
        <begin position="362"/>
        <end position="383"/>
    </location>
</feature>
<feature type="compositionally biased region" description="Basic residues" evidence="1">
    <location>
        <begin position="37"/>
        <end position="46"/>
    </location>
</feature>